<dbReference type="SMART" id="SM00052">
    <property type="entry name" value="EAL"/>
    <property type="match status" value="1"/>
</dbReference>
<evidence type="ECO:0000313" key="4">
    <source>
        <dbReference type="EMBL" id="GAL04203.1"/>
    </source>
</evidence>
<feature type="domain" description="PTS EIIC type-3" evidence="3">
    <location>
        <begin position="1"/>
        <end position="91"/>
    </location>
</feature>
<keyword evidence="1" id="KW-0812">Transmembrane</keyword>
<organism evidence="4 5">
    <name type="scientific">Photobacterium aphoticum</name>
    <dbReference type="NCBI Taxonomy" id="754436"/>
    <lineage>
        <taxon>Bacteria</taxon>
        <taxon>Pseudomonadati</taxon>
        <taxon>Pseudomonadota</taxon>
        <taxon>Gammaproteobacteria</taxon>
        <taxon>Vibrionales</taxon>
        <taxon>Vibrionaceae</taxon>
        <taxon>Photobacterium</taxon>
    </lineage>
</organism>
<dbReference type="InterPro" id="IPR004501">
    <property type="entry name" value="PTS_EIIC_3"/>
</dbReference>
<dbReference type="Proteomes" id="UP000029227">
    <property type="component" value="Unassembled WGS sequence"/>
</dbReference>
<evidence type="ECO:0000259" key="3">
    <source>
        <dbReference type="PROSITE" id="PS51105"/>
    </source>
</evidence>
<dbReference type="GO" id="GO:0071111">
    <property type="term" value="F:cyclic-guanylate-specific phosphodiesterase activity"/>
    <property type="evidence" value="ECO:0007669"/>
    <property type="project" value="InterPro"/>
</dbReference>
<accession>A0A090QPM6</accession>
<dbReference type="PROSITE" id="PS50883">
    <property type="entry name" value="EAL"/>
    <property type="match status" value="1"/>
</dbReference>
<dbReference type="InterPro" id="IPR001633">
    <property type="entry name" value="EAL_dom"/>
</dbReference>
<dbReference type="STRING" id="754436.JCM19237_2354"/>
<keyword evidence="1" id="KW-0472">Membrane</keyword>
<evidence type="ECO:0000256" key="1">
    <source>
        <dbReference type="SAM" id="Phobius"/>
    </source>
</evidence>
<dbReference type="CDD" id="cd01948">
    <property type="entry name" value="EAL"/>
    <property type="match status" value="1"/>
</dbReference>
<evidence type="ECO:0000313" key="5">
    <source>
        <dbReference type="Proteomes" id="UP000029227"/>
    </source>
</evidence>
<dbReference type="GO" id="GO:0008982">
    <property type="term" value="F:protein-N(PI)-phosphohistidine-sugar phosphotransferase activity"/>
    <property type="evidence" value="ECO:0007669"/>
    <property type="project" value="InterPro"/>
</dbReference>
<dbReference type="SUPFAM" id="SSF141868">
    <property type="entry name" value="EAL domain-like"/>
    <property type="match status" value="1"/>
</dbReference>
<dbReference type="Gene3D" id="3.20.20.450">
    <property type="entry name" value="EAL domain"/>
    <property type="match status" value="1"/>
</dbReference>
<dbReference type="AlphaFoldDB" id="A0A090QPM6"/>
<protein>
    <submittedName>
        <fullName evidence="4">EAL domain</fullName>
    </submittedName>
</protein>
<feature type="transmembrane region" description="Helical" evidence="1">
    <location>
        <begin position="75"/>
        <end position="95"/>
    </location>
</feature>
<keyword evidence="1" id="KW-1133">Transmembrane helix</keyword>
<dbReference type="PANTHER" id="PTHR33121:SF70">
    <property type="entry name" value="SIGNALING PROTEIN YKOW"/>
    <property type="match status" value="1"/>
</dbReference>
<dbReference type="EMBL" id="BBMN01000003">
    <property type="protein sequence ID" value="GAL04203.1"/>
    <property type="molecule type" value="Genomic_DNA"/>
</dbReference>
<dbReference type="eggNOG" id="COG5001">
    <property type="taxonomic scope" value="Bacteria"/>
</dbReference>
<feature type="transmembrane region" description="Helical" evidence="1">
    <location>
        <begin position="35"/>
        <end position="55"/>
    </location>
</feature>
<dbReference type="Pfam" id="PF00563">
    <property type="entry name" value="EAL"/>
    <property type="match status" value="1"/>
</dbReference>
<feature type="transmembrane region" description="Helical" evidence="1">
    <location>
        <begin position="9"/>
        <end position="29"/>
    </location>
</feature>
<sequence>MVMFNINEVLLFGLPIIFNPVLIVPFVLVPLVSFVIAYFSMFYGLVSPVTTIVDWMTPPLLSGYIAMNNSLEGTLLQLVIIVVGIFIYRPFYLAYAGQGLSSIKSVAQFSSVERMTFRNLLTSIRASAESSISKATAQQRMVSMLREGELVMHYQLLHNLHDPKKVEFEALLRYRDPSGKVYFPTFIQDFQLLDAMPILDKAVLEQVLLDMQKMPVDTVSRVAINMSVASISEVDFAMHLKSRLTHYNIAPTSLAIEITEEAILSDSVHLCKTMEELQAIGIMVVMDDFGAGYASFPHLLKYPFDKIKIDRSLLVDATTQKGKDLYHLVAQIGNIANCSVVAEGVENEEEMDFVARCGVDVIQGYHIARPQP</sequence>
<reference evidence="4 5" key="1">
    <citation type="journal article" date="2014" name="Genome Announc.">
        <title>Draft Genome Sequences of Two Vibrionaceae Species, Vibrio ponticus C121 and Photobacterium aphoticum C119, Isolated as Coral Reef Microbiota.</title>
        <authorList>
            <person name="Al-saari N."/>
            <person name="Meirelles P.M."/>
            <person name="Mino S."/>
            <person name="Suda W."/>
            <person name="Oshima K."/>
            <person name="Hattori M."/>
            <person name="Ohkuma M."/>
            <person name="Thompson F.L."/>
            <person name="Gomez-Gil B."/>
            <person name="Sawabe T."/>
            <person name="Sawabe T."/>
        </authorList>
    </citation>
    <scope>NUCLEOTIDE SEQUENCE [LARGE SCALE GENOMIC DNA]</scope>
    <source>
        <strain evidence="4 5">JCM 19237</strain>
    </source>
</reference>
<dbReference type="GO" id="GO:0009401">
    <property type="term" value="P:phosphoenolpyruvate-dependent sugar phosphotransferase system"/>
    <property type="evidence" value="ECO:0007669"/>
    <property type="project" value="InterPro"/>
</dbReference>
<name>A0A090QPM6_9GAMM</name>
<proteinExistence type="predicted"/>
<feature type="domain" description="EAL" evidence="2">
    <location>
        <begin position="134"/>
        <end position="372"/>
    </location>
</feature>
<evidence type="ECO:0000259" key="2">
    <source>
        <dbReference type="PROSITE" id="PS50883"/>
    </source>
</evidence>
<dbReference type="PROSITE" id="PS51105">
    <property type="entry name" value="PTS_EIIC_TYPE_3"/>
    <property type="match status" value="1"/>
</dbReference>
<dbReference type="InterPro" id="IPR035919">
    <property type="entry name" value="EAL_sf"/>
</dbReference>
<dbReference type="InterPro" id="IPR050706">
    <property type="entry name" value="Cyclic-di-GMP_PDE-like"/>
</dbReference>
<gene>
    <name evidence="4" type="ORF">JCM19237_2354</name>
</gene>
<dbReference type="PANTHER" id="PTHR33121">
    <property type="entry name" value="CYCLIC DI-GMP PHOSPHODIESTERASE PDEF"/>
    <property type="match status" value="1"/>
</dbReference>
<dbReference type="GO" id="GO:0016020">
    <property type="term" value="C:membrane"/>
    <property type="evidence" value="ECO:0007669"/>
    <property type="project" value="InterPro"/>
</dbReference>
<comment type="caution">
    <text evidence="4">The sequence shown here is derived from an EMBL/GenBank/DDBJ whole genome shotgun (WGS) entry which is preliminary data.</text>
</comment>